<evidence type="ECO:0000313" key="2">
    <source>
        <dbReference type="EMBL" id="HIW99896.1"/>
    </source>
</evidence>
<reference evidence="2" key="1">
    <citation type="journal article" date="2021" name="PeerJ">
        <title>Extensive microbial diversity within the chicken gut microbiome revealed by metagenomics and culture.</title>
        <authorList>
            <person name="Gilroy R."/>
            <person name="Ravi A."/>
            <person name="Getino M."/>
            <person name="Pursley I."/>
            <person name="Horton D.L."/>
            <person name="Alikhan N.F."/>
            <person name="Baker D."/>
            <person name="Gharbi K."/>
            <person name="Hall N."/>
            <person name="Watson M."/>
            <person name="Adriaenssens E.M."/>
            <person name="Foster-Nyarko E."/>
            <person name="Jarju S."/>
            <person name="Secka A."/>
            <person name="Antonio M."/>
            <person name="Oren A."/>
            <person name="Chaudhuri R.R."/>
            <person name="La Ragione R."/>
            <person name="Hildebrand F."/>
            <person name="Pallen M.J."/>
        </authorList>
    </citation>
    <scope>NUCLEOTIDE SEQUENCE</scope>
    <source>
        <strain evidence="2">ChiHejej3B27-3195</strain>
    </source>
</reference>
<dbReference type="SUPFAM" id="SSF159659">
    <property type="entry name" value="Cgl1923-like"/>
    <property type="match status" value="1"/>
</dbReference>
<dbReference type="Gene3D" id="1.10.287.100">
    <property type="match status" value="1"/>
</dbReference>
<feature type="compositionally biased region" description="Acidic residues" evidence="1">
    <location>
        <begin position="319"/>
        <end position="328"/>
    </location>
</feature>
<gene>
    <name evidence="2" type="ORF">H9871_07100</name>
</gene>
<dbReference type="InterPro" id="IPR008492">
    <property type="entry name" value="Rv2714-like"/>
</dbReference>
<evidence type="ECO:0000313" key="3">
    <source>
        <dbReference type="Proteomes" id="UP000824151"/>
    </source>
</evidence>
<organism evidence="2 3">
    <name type="scientific">Candidatus Nesterenkonia stercoripullorum</name>
    <dbReference type="NCBI Taxonomy" id="2838701"/>
    <lineage>
        <taxon>Bacteria</taxon>
        <taxon>Bacillati</taxon>
        <taxon>Actinomycetota</taxon>
        <taxon>Actinomycetes</taxon>
        <taxon>Micrococcales</taxon>
        <taxon>Micrococcaceae</taxon>
        <taxon>Nesterenkonia</taxon>
    </lineage>
</organism>
<dbReference type="EMBL" id="DXGD01000265">
    <property type="protein sequence ID" value="HIW99896.1"/>
    <property type="molecule type" value="Genomic_DNA"/>
</dbReference>
<dbReference type="InterPro" id="IPR019151">
    <property type="entry name" value="Proteasome_assmbl_chaperone_2"/>
</dbReference>
<name>A0A9D1UT39_9MICC</name>
<dbReference type="AlphaFoldDB" id="A0A9D1UT39"/>
<accession>A0A9D1UT39</accession>
<feature type="region of interest" description="Disordered" evidence="1">
    <location>
        <begin position="308"/>
        <end position="328"/>
    </location>
</feature>
<dbReference type="Gene3D" id="3.40.50.10900">
    <property type="entry name" value="PAC-like subunit"/>
    <property type="match status" value="1"/>
</dbReference>
<proteinExistence type="predicted"/>
<comment type="caution">
    <text evidence="2">The sequence shown here is derived from an EMBL/GenBank/DDBJ whole genome shotgun (WGS) entry which is preliminary data.</text>
</comment>
<sequence length="345" mass="37487">MNNPFDLLRIHPAEDAAAPGADAGGSDSEILDSAVHAVGEELVLSSSGAQGDGEDESGAERSRLALLVSWAGHTDAGALNEQLSNALLDTLPHKRLASFDADVLFDYRSRRPHITFAESRFTEYSGPELELYEVKDALGQPFLLLTGDEPDFQWGRVTDTVLALVERLDVGLVVLVDALGLPTPHTRPMGVTAHGNRKDLIERISTWGPNAQLEAGLGQVLEMRVDESGHDVVGYTLHVPHYVAGGRYPTVAVTALEYTGAALERMLPTDELRENARAVDQDIARQIGQNPEVEALVKQLEKNFDEHASTSQRSLLVNQDEEVPDAEELGAAVEAYLRSRPSQED</sequence>
<evidence type="ECO:0000256" key="1">
    <source>
        <dbReference type="SAM" id="MobiDB-lite"/>
    </source>
</evidence>
<dbReference type="Proteomes" id="UP000824151">
    <property type="component" value="Unassembled WGS sequence"/>
</dbReference>
<dbReference type="Pfam" id="PF09754">
    <property type="entry name" value="PAC2"/>
    <property type="match status" value="1"/>
</dbReference>
<reference evidence="2" key="2">
    <citation type="submission" date="2021-04" db="EMBL/GenBank/DDBJ databases">
        <authorList>
            <person name="Gilroy R."/>
        </authorList>
    </citation>
    <scope>NUCLEOTIDE SEQUENCE</scope>
    <source>
        <strain evidence="2">ChiHejej3B27-3195</strain>
    </source>
</reference>
<protein>
    <submittedName>
        <fullName evidence="2">PAC2 family protein</fullName>
    </submittedName>
</protein>
<dbReference type="InterPro" id="IPR038389">
    <property type="entry name" value="PSMG2_sf"/>
</dbReference>
<dbReference type="PIRSF" id="PIRSF028754">
    <property type="entry name" value="UCP028754"/>
    <property type="match status" value="1"/>
</dbReference>